<evidence type="ECO:0000259" key="3">
    <source>
        <dbReference type="PROSITE" id="PS50977"/>
    </source>
</evidence>
<keyword evidence="1 2" id="KW-0238">DNA-binding</keyword>
<sequence>MTEMETRRYRGLDASERQVDRRERLVHAAFDLYGTLGYQAVSIRRLCRHAGLTERHFYESFTHRHELLSAVYETVFTTVRDATFHAVADAPATLEAQARAGLRTFIHALADDPRVARVLLFETVGVSESLDRRRRAVVNELADFIAATVLPHSGEPVTPRLSMVAAMIVGGINELMAQWTQGQRHGSIEDLIDTGVDVSTALYRAFVDRP</sequence>
<evidence type="ECO:0000256" key="1">
    <source>
        <dbReference type="ARBA" id="ARBA00023125"/>
    </source>
</evidence>
<feature type="domain" description="HTH tetR-type" evidence="3">
    <location>
        <begin position="19"/>
        <end position="79"/>
    </location>
</feature>
<dbReference type="Pfam" id="PF00440">
    <property type="entry name" value="TetR_N"/>
    <property type="match status" value="1"/>
</dbReference>
<dbReference type="InterPro" id="IPR036271">
    <property type="entry name" value="Tet_transcr_reg_TetR-rel_C_sf"/>
</dbReference>
<evidence type="ECO:0000313" key="4">
    <source>
        <dbReference type="EMBL" id="GAA1972088.1"/>
    </source>
</evidence>
<proteinExistence type="predicted"/>
<evidence type="ECO:0000313" key="5">
    <source>
        <dbReference type="Proteomes" id="UP001499854"/>
    </source>
</evidence>
<dbReference type="InterPro" id="IPR001647">
    <property type="entry name" value="HTH_TetR"/>
</dbReference>
<dbReference type="Proteomes" id="UP001499854">
    <property type="component" value="Unassembled WGS sequence"/>
</dbReference>
<dbReference type="Gene3D" id="1.10.357.10">
    <property type="entry name" value="Tetracycline Repressor, domain 2"/>
    <property type="match status" value="1"/>
</dbReference>
<dbReference type="EMBL" id="BAAAQM010000017">
    <property type="protein sequence ID" value="GAA1972088.1"/>
    <property type="molecule type" value="Genomic_DNA"/>
</dbReference>
<name>A0ABP5D124_9ACTN</name>
<dbReference type="SUPFAM" id="SSF48498">
    <property type="entry name" value="Tetracyclin repressor-like, C-terminal domain"/>
    <property type="match status" value="1"/>
</dbReference>
<accession>A0ABP5D124</accession>
<evidence type="ECO:0000256" key="2">
    <source>
        <dbReference type="PROSITE-ProRule" id="PRU00335"/>
    </source>
</evidence>
<dbReference type="Gene3D" id="1.10.10.60">
    <property type="entry name" value="Homeodomain-like"/>
    <property type="match status" value="1"/>
</dbReference>
<protein>
    <submittedName>
        <fullName evidence="4">Transcriptional regulator</fullName>
    </submittedName>
</protein>
<comment type="caution">
    <text evidence="4">The sequence shown here is derived from an EMBL/GenBank/DDBJ whole genome shotgun (WGS) entry which is preliminary data.</text>
</comment>
<gene>
    <name evidence="4" type="ORF">GCM10009838_34520</name>
</gene>
<dbReference type="InterPro" id="IPR009057">
    <property type="entry name" value="Homeodomain-like_sf"/>
</dbReference>
<dbReference type="SUPFAM" id="SSF46689">
    <property type="entry name" value="Homeodomain-like"/>
    <property type="match status" value="1"/>
</dbReference>
<dbReference type="PROSITE" id="PS50977">
    <property type="entry name" value="HTH_TETR_2"/>
    <property type="match status" value="1"/>
</dbReference>
<organism evidence="4 5">
    <name type="scientific">Catenulispora subtropica</name>
    <dbReference type="NCBI Taxonomy" id="450798"/>
    <lineage>
        <taxon>Bacteria</taxon>
        <taxon>Bacillati</taxon>
        <taxon>Actinomycetota</taxon>
        <taxon>Actinomycetes</taxon>
        <taxon>Catenulisporales</taxon>
        <taxon>Catenulisporaceae</taxon>
        <taxon>Catenulispora</taxon>
    </lineage>
</organism>
<feature type="DNA-binding region" description="H-T-H motif" evidence="2">
    <location>
        <begin position="42"/>
        <end position="61"/>
    </location>
</feature>
<keyword evidence="5" id="KW-1185">Reference proteome</keyword>
<dbReference type="InterPro" id="IPR050624">
    <property type="entry name" value="HTH-type_Tx_Regulator"/>
</dbReference>
<reference evidence="5" key="1">
    <citation type="journal article" date="2019" name="Int. J. Syst. Evol. Microbiol.">
        <title>The Global Catalogue of Microorganisms (GCM) 10K type strain sequencing project: providing services to taxonomists for standard genome sequencing and annotation.</title>
        <authorList>
            <consortium name="The Broad Institute Genomics Platform"/>
            <consortium name="The Broad Institute Genome Sequencing Center for Infectious Disease"/>
            <person name="Wu L."/>
            <person name="Ma J."/>
        </authorList>
    </citation>
    <scope>NUCLEOTIDE SEQUENCE [LARGE SCALE GENOMIC DNA]</scope>
    <source>
        <strain evidence="5">JCM 16013</strain>
    </source>
</reference>
<dbReference type="PANTHER" id="PTHR43479">
    <property type="entry name" value="ACREF/ENVCD OPERON REPRESSOR-RELATED"/>
    <property type="match status" value="1"/>
</dbReference>
<dbReference type="PANTHER" id="PTHR43479:SF11">
    <property type="entry name" value="ACREF_ENVCD OPERON REPRESSOR-RELATED"/>
    <property type="match status" value="1"/>
</dbReference>